<keyword evidence="1" id="KW-1185">Reference proteome</keyword>
<protein>
    <submittedName>
        <fullName evidence="2">Uncharacterized protein</fullName>
    </submittedName>
</protein>
<dbReference type="WBParaSite" id="nRc.2.0.1.t14463-RA">
    <property type="protein sequence ID" value="nRc.2.0.1.t14463-RA"/>
    <property type="gene ID" value="nRc.2.0.1.g14463"/>
</dbReference>
<dbReference type="AlphaFoldDB" id="A0A915ILX4"/>
<name>A0A915ILX4_ROMCU</name>
<evidence type="ECO:0000313" key="2">
    <source>
        <dbReference type="WBParaSite" id="nRc.2.0.1.t14463-RA"/>
    </source>
</evidence>
<accession>A0A915ILX4</accession>
<sequence length="157" mass="17867">MIFCVLFNVLEKSKNFSSLCFEKKENSIAVHNSSADHRDGLFHPLAKDEMEKQSCLSHFVVQKKMGNADPRCDEIDVAIVQMIAVGDQLFSVVDNPDFINLNRKGMKTQNFFGASCTGIEYNTYFPILLFALIASEFYSNRMFVLSQQTLRLSMTDE</sequence>
<dbReference type="Proteomes" id="UP000887565">
    <property type="component" value="Unplaced"/>
</dbReference>
<evidence type="ECO:0000313" key="1">
    <source>
        <dbReference type="Proteomes" id="UP000887565"/>
    </source>
</evidence>
<proteinExistence type="predicted"/>
<organism evidence="1 2">
    <name type="scientific">Romanomermis culicivorax</name>
    <name type="common">Nematode worm</name>
    <dbReference type="NCBI Taxonomy" id="13658"/>
    <lineage>
        <taxon>Eukaryota</taxon>
        <taxon>Metazoa</taxon>
        <taxon>Ecdysozoa</taxon>
        <taxon>Nematoda</taxon>
        <taxon>Enoplea</taxon>
        <taxon>Dorylaimia</taxon>
        <taxon>Mermithida</taxon>
        <taxon>Mermithoidea</taxon>
        <taxon>Mermithidae</taxon>
        <taxon>Romanomermis</taxon>
    </lineage>
</organism>
<reference evidence="2" key="1">
    <citation type="submission" date="2022-11" db="UniProtKB">
        <authorList>
            <consortium name="WormBaseParasite"/>
        </authorList>
    </citation>
    <scope>IDENTIFICATION</scope>
</reference>